<comment type="caution">
    <text evidence="1">The sequence shown here is derived from an EMBL/GenBank/DDBJ whole genome shotgun (WGS) entry which is preliminary data.</text>
</comment>
<dbReference type="RefSeq" id="XP_024710704.1">
    <property type="nucleotide sequence ID" value="XM_024848375.1"/>
</dbReference>
<protein>
    <submittedName>
        <fullName evidence="1">Uncharacterized protein</fullName>
    </submittedName>
</protein>
<organism evidence="1 2">
    <name type="scientific">Aspergillus steynii IBT 23096</name>
    <dbReference type="NCBI Taxonomy" id="1392250"/>
    <lineage>
        <taxon>Eukaryota</taxon>
        <taxon>Fungi</taxon>
        <taxon>Dikarya</taxon>
        <taxon>Ascomycota</taxon>
        <taxon>Pezizomycotina</taxon>
        <taxon>Eurotiomycetes</taxon>
        <taxon>Eurotiomycetidae</taxon>
        <taxon>Eurotiales</taxon>
        <taxon>Aspergillaceae</taxon>
        <taxon>Aspergillus</taxon>
        <taxon>Aspergillus subgen. Circumdati</taxon>
    </lineage>
</organism>
<keyword evidence="2" id="KW-1185">Reference proteome</keyword>
<dbReference type="VEuPathDB" id="FungiDB:P170DRAFT_432945"/>
<gene>
    <name evidence="1" type="ORF">P170DRAFT_432945</name>
</gene>
<dbReference type="GeneID" id="36556074"/>
<dbReference type="AlphaFoldDB" id="A0A2I2GR99"/>
<evidence type="ECO:0000313" key="1">
    <source>
        <dbReference type="EMBL" id="PLB55402.1"/>
    </source>
</evidence>
<dbReference type="OrthoDB" id="4424523at2759"/>
<sequence length="218" mass="25903">MYPNGISESVWIDNHRVSRQLLRLIRREATWGYVVYRTTYTPESNTQFPKVLEMLETWIKREIYKDLNDLENADPAPNNEIWARHRFTVIEDENALNGATIDTVRAHFEQWVEDKCQRDMWNKYRICMVIDDDILQRLVDVPTPEQHAEQHGDGCLQEIEKWYVKVIEPFFDPYNAAQDYEGWMNCSVYVLVRLWHLMDAGMDMETWFSAAEDGVYLG</sequence>
<evidence type="ECO:0000313" key="2">
    <source>
        <dbReference type="Proteomes" id="UP000234275"/>
    </source>
</evidence>
<dbReference type="STRING" id="1392250.A0A2I2GR99"/>
<proteinExistence type="predicted"/>
<dbReference type="Proteomes" id="UP000234275">
    <property type="component" value="Unassembled WGS sequence"/>
</dbReference>
<name>A0A2I2GR99_9EURO</name>
<reference evidence="1 2" key="1">
    <citation type="submission" date="2016-12" db="EMBL/GenBank/DDBJ databases">
        <title>The genomes of Aspergillus section Nigri reveals drivers in fungal speciation.</title>
        <authorList>
            <consortium name="DOE Joint Genome Institute"/>
            <person name="Vesth T.C."/>
            <person name="Nybo J."/>
            <person name="Theobald S."/>
            <person name="Brandl J."/>
            <person name="Frisvad J.C."/>
            <person name="Nielsen K.F."/>
            <person name="Lyhne E.K."/>
            <person name="Kogle M.E."/>
            <person name="Kuo A."/>
            <person name="Riley R."/>
            <person name="Clum A."/>
            <person name="Nolan M."/>
            <person name="Lipzen A."/>
            <person name="Salamov A."/>
            <person name="Henrissat B."/>
            <person name="Wiebenga A."/>
            <person name="De Vries R.P."/>
            <person name="Grigoriev I.V."/>
            <person name="Mortensen U.H."/>
            <person name="Andersen M.R."/>
            <person name="Baker S.E."/>
        </authorList>
    </citation>
    <scope>NUCLEOTIDE SEQUENCE [LARGE SCALE GENOMIC DNA]</scope>
    <source>
        <strain evidence="1 2">IBT 23096</strain>
    </source>
</reference>
<dbReference type="EMBL" id="MSFO01000001">
    <property type="protein sequence ID" value="PLB55402.1"/>
    <property type="molecule type" value="Genomic_DNA"/>
</dbReference>
<accession>A0A2I2GR99</accession>